<protein>
    <recommendedName>
        <fullName evidence="1">RNase H type-1 domain-containing protein</fullName>
    </recommendedName>
</protein>
<feature type="domain" description="RNase H type-1" evidence="1">
    <location>
        <begin position="120"/>
        <end position="237"/>
    </location>
</feature>
<dbReference type="GO" id="GO:0004523">
    <property type="term" value="F:RNA-DNA hybrid ribonuclease activity"/>
    <property type="evidence" value="ECO:0007669"/>
    <property type="project" value="InterPro"/>
</dbReference>
<dbReference type="InterPro" id="IPR012337">
    <property type="entry name" value="RNaseH-like_sf"/>
</dbReference>
<evidence type="ECO:0000259" key="1">
    <source>
        <dbReference type="Pfam" id="PF13456"/>
    </source>
</evidence>
<organism evidence="2 3">
    <name type="scientific">Hordeum vulgare subsp. vulgare</name>
    <name type="common">Domesticated barley</name>
    <dbReference type="NCBI Taxonomy" id="112509"/>
    <lineage>
        <taxon>Eukaryota</taxon>
        <taxon>Viridiplantae</taxon>
        <taxon>Streptophyta</taxon>
        <taxon>Embryophyta</taxon>
        <taxon>Tracheophyta</taxon>
        <taxon>Spermatophyta</taxon>
        <taxon>Magnoliopsida</taxon>
        <taxon>Liliopsida</taxon>
        <taxon>Poales</taxon>
        <taxon>Poaceae</taxon>
        <taxon>BOP clade</taxon>
        <taxon>Pooideae</taxon>
        <taxon>Triticodae</taxon>
        <taxon>Triticeae</taxon>
        <taxon>Hordeinae</taxon>
        <taxon>Hordeum</taxon>
    </lineage>
</organism>
<dbReference type="SMR" id="A0A8I6WDW6"/>
<dbReference type="InterPro" id="IPR044730">
    <property type="entry name" value="RNase_H-like_dom_plant"/>
</dbReference>
<dbReference type="InterPro" id="IPR036397">
    <property type="entry name" value="RNaseH_sf"/>
</dbReference>
<dbReference type="GO" id="GO:0003676">
    <property type="term" value="F:nucleic acid binding"/>
    <property type="evidence" value="ECO:0007669"/>
    <property type="project" value="InterPro"/>
</dbReference>
<dbReference type="InterPro" id="IPR053151">
    <property type="entry name" value="RNase_H-like"/>
</dbReference>
<dbReference type="CDD" id="cd06222">
    <property type="entry name" value="RNase_H_like"/>
    <property type="match status" value="1"/>
</dbReference>
<reference evidence="2" key="2">
    <citation type="submission" date="2020-10" db="EMBL/GenBank/DDBJ databases">
        <authorList>
            <person name="Scholz U."/>
            <person name="Mascher M."/>
            <person name="Fiebig A."/>
        </authorList>
    </citation>
    <scope>NUCLEOTIDE SEQUENCE [LARGE SCALE GENOMIC DNA]</scope>
    <source>
        <strain evidence="2">cv. Morex</strain>
    </source>
</reference>
<evidence type="ECO:0000313" key="2">
    <source>
        <dbReference type="EnsemblPlants" id="HORVU.MOREX.r3.1HG0071200.1.CDS1"/>
    </source>
</evidence>
<dbReference type="SUPFAM" id="SSF53098">
    <property type="entry name" value="Ribonuclease H-like"/>
    <property type="match status" value="1"/>
</dbReference>
<dbReference type="PANTHER" id="PTHR47723:SF24">
    <property type="entry name" value="RNASE H TYPE-1 DOMAIN-CONTAINING PROTEIN"/>
    <property type="match status" value="1"/>
</dbReference>
<proteinExistence type="predicted"/>
<reference evidence="2" key="3">
    <citation type="submission" date="2022-01" db="UniProtKB">
        <authorList>
            <consortium name="EnsemblPlants"/>
        </authorList>
    </citation>
    <scope>IDENTIFICATION</scope>
    <source>
        <strain evidence="2">subsp. vulgare</strain>
    </source>
</reference>
<dbReference type="InterPro" id="IPR002156">
    <property type="entry name" value="RNaseH_domain"/>
</dbReference>
<dbReference type="Gene3D" id="3.30.420.10">
    <property type="entry name" value="Ribonuclease H-like superfamily/Ribonuclease H"/>
    <property type="match status" value="1"/>
</dbReference>
<accession>A0A8I6WDW6</accession>
<evidence type="ECO:0000313" key="3">
    <source>
        <dbReference type="Proteomes" id="UP000011116"/>
    </source>
</evidence>
<dbReference type="AlphaFoldDB" id="A0A8I6WDW6"/>
<dbReference type="Proteomes" id="UP000011116">
    <property type="component" value="Chromosome 1H"/>
</dbReference>
<keyword evidence="3" id="KW-1185">Reference proteome</keyword>
<reference evidence="3" key="1">
    <citation type="journal article" date="2012" name="Nature">
        <title>A physical, genetic and functional sequence assembly of the barley genome.</title>
        <authorList>
            <consortium name="The International Barley Genome Sequencing Consortium"/>
            <person name="Mayer K.F."/>
            <person name="Waugh R."/>
            <person name="Brown J.W."/>
            <person name="Schulman A."/>
            <person name="Langridge P."/>
            <person name="Platzer M."/>
            <person name="Fincher G.B."/>
            <person name="Muehlbauer G.J."/>
            <person name="Sato K."/>
            <person name="Close T.J."/>
            <person name="Wise R.P."/>
            <person name="Stein N."/>
        </authorList>
    </citation>
    <scope>NUCLEOTIDE SEQUENCE [LARGE SCALE GENOMIC DNA]</scope>
    <source>
        <strain evidence="3">cv. Morex</strain>
    </source>
</reference>
<name>A0A8I6WDW6_HORVV</name>
<dbReference type="EnsemblPlants" id="HORVU.MOREX.r3.1HG0071200.1">
    <property type="protein sequence ID" value="HORVU.MOREX.r3.1HG0071200.1.CDS1"/>
    <property type="gene ID" value="HORVU.MOREX.r3.1HG0071200"/>
</dbReference>
<dbReference type="PANTHER" id="PTHR47723">
    <property type="entry name" value="OS05G0353850 PROTEIN"/>
    <property type="match status" value="1"/>
</dbReference>
<dbReference type="Pfam" id="PF13456">
    <property type="entry name" value="RVT_3"/>
    <property type="match status" value="1"/>
</dbReference>
<dbReference type="Gramene" id="HORVU.MOREX.r3.1HG0071200.1">
    <property type="protein sequence ID" value="HORVU.MOREX.r3.1HG0071200.1.CDS1"/>
    <property type="gene ID" value="HORVU.MOREX.r3.1HG0071200"/>
</dbReference>
<sequence length="278" mass="30974">MRTVCRLPSQELLQDSGKEWLLNVLANCDDHMRDCTIMLIWRIWSLRSDLTHGKDDPPVTATSDFLQSYMNSLNLCGRFSTDDILKGKMPVVREAIVEVPAPPTGLHWPRPPLGWAALSVDGAFMQEDGSAAAGMILRDHEGSVIFAAYRCIFNCNDALEAELHAIMQGMALALQHSALPIVVQSDSSTALGAMTGDSLSRSAYGHLVLEIKRHLQDREFVPSKLKREQNRVAHRLALYSRTESTTWHCTVVRSLLLPYGWGGAHLVLRSWCLLIVTL</sequence>